<keyword evidence="3" id="KW-1185">Reference proteome</keyword>
<dbReference type="KEGG" id="pfj:MYCFIDRAFT_207137"/>
<evidence type="ECO:0000256" key="1">
    <source>
        <dbReference type="SAM" id="MobiDB-lite"/>
    </source>
</evidence>
<feature type="region of interest" description="Disordered" evidence="1">
    <location>
        <begin position="80"/>
        <end position="104"/>
    </location>
</feature>
<organism evidence="2 3">
    <name type="scientific">Pseudocercospora fijiensis (strain CIRAD86)</name>
    <name type="common">Black leaf streak disease fungus</name>
    <name type="synonym">Mycosphaerella fijiensis</name>
    <dbReference type="NCBI Taxonomy" id="383855"/>
    <lineage>
        <taxon>Eukaryota</taxon>
        <taxon>Fungi</taxon>
        <taxon>Dikarya</taxon>
        <taxon>Ascomycota</taxon>
        <taxon>Pezizomycotina</taxon>
        <taxon>Dothideomycetes</taxon>
        <taxon>Dothideomycetidae</taxon>
        <taxon>Mycosphaerellales</taxon>
        <taxon>Mycosphaerellaceae</taxon>
        <taxon>Pseudocercospora</taxon>
    </lineage>
</organism>
<dbReference type="eggNOG" id="ENOG502SW4P">
    <property type="taxonomic scope" value="Eukaryota"/>
</dbReference>
<name>M3B3R1_PSEFD</name>
<feature type="region of interest" description="Disordered" evidence="1">
    <location>
        <begin position="1"/>
        <end position="24"/>
    </location>
</feature>
<evidence type="ECO:0000313" key="3">
    <source>
        <dbReference type="Proteomes" id="UP000016932"/>
    </source>
</evidence>
<dbReference type="EMBL" id="KB446557">
    <property type="protein sequence ID" value="EME84023.1"/>
    <property type="molecule type" value="Genomic_DNA"/>
</dbReference>
<reference evidence="2 3" key="1">
    <citation type="journal article" date="2012" name="PLoS Pathog.">
        <title>Diverse lifestyles and strategies of plant pathogenesis encoded in the genomes of eighteen Dothideomycetes fungi.</title>
        <authorList>
            <person name="Ohm R.A."/>
            <person name="Feau N."/>
            <person name="Henrissat B."/>
            <person name="Schoch C.L."/>
            <person name="Horwitz B.A."/>
            <person name="Barry K.W."/>
            <person name="Condon B.J."/>
            <person name="Copeland A.C."/>
            <person name="Dhillon B."/>
            <person name="Glaser F."/>
            <person name="Hesse C.N."/>
            <person name="Kosti I."/>
            <person name="LaButti K."/>
            <person name="Lindquist E.A."/>
            <person name="Lucas S."/>
            <person name="Salamov A.A."/>
            <person name="Bradshaw R.E."/>
            <person name="Ciuffetti L."/>
            <person name="Hamelin R.C."/>
            <person name="Kema G.H.J."/>
            <person name="Lawrence C."/>
            <person name="Scott J.A."/>
            <person name="Spatafora J.W."/>
            <person name="Turgeon B.G."/>
            <person name="de Wit P.J.G.M."/>
            <person name="Zhong S."/>
            <person name="Goodwin S.B."/>
            <person name="Grigoriev I.V."/>
        </authorList>
    </citation>
    <scope>NUCLEOTIDE SEQUENCE [LARGE SCALE GENOMIC DNA]</scope>
    <source>
        <strain evidence="2 3">CIRAD86</strain>
    </source>
</reference>
<protein>
    <submittedName>
        <fullName evidence="2">Uncharacterized protein</fullName>
    </submittedName>
</protein>
<dbReference type="HOGENOM" id="CLU_472616_0_0_1"/>
<dbReference type="RefSeq" id="XP_007924647.1">
    <property type="nucleotide sequence ID" value="XM_007926456.1"/>
</dbReference>
<dbReference type="GeneID" id="19336558"/>
<feature type="compositionally biased region" description="Basic and acidic residues" evidence="1">
    <location>
        <begin position="82"/>
        <end position="96"/>
    </location>
</feature>
<accession>M3B3R1</accession>
<evidence type="ECO:0000313" key="2">
    <source>
        <dbReference type="EMBL" id="EME84023.1"/>
    </source>
</evidence>
<gene>
    <name evidence="2" type="ORF">MYCFIDRAFT_207137</name>
</gene>
<dbReference type="AlphaFoldDB" id="M3B3R1"/>
<sequence>MQKGCVEASASIKRAERGGKEGQGVIEVGSDRETFTASGHSRFVVVVAAGGRGSNGGVEEAARRAWEKERSEATSWTFVPEMRTKDDGSGRHKQDTTARSGPPGSALAMRIIIGWRASPDAVQAAKAILQVPPCYFAGTYPDVDKCVHGRFTRLARYTILSQFILSSVLYPVRILPPRFGWVPAKQHGGTCKIAFASTGVFRSAQEPRMGAGGCMPVGSLRKLVILPIGRTRSTSSRPRWSGDRARLFWAINMTIIMRCPHPPVTPERRTVEASVVLPLPIPSAGMSWPGSCWNAKRAALGAEKHAESVPDAFLVSIVKHNFILGSTPPPSTSDKSHASRLPNLRRLPLNLLRSPAFALTCSKPPPMALDSTTLHNKYNLLNLSISSSTKISSRTTAITKHLSSQNSDSKENKKALIALTAPSKTASKSISIAEISKREFLAKGEKCFQYNALSSKMVEMPRKGHVEDEEEDDDDDEAFELLHEKDEDDERMVKRKRKVPVLTIYLAKSSVKDVTRVTGWDGSVWMRADFFGEGSKLEKHLHTLIKVLSSTPGPTCRFWYGFYHMLLLRTHRSYTHG</sequence>
<proteinExistence type="predicted"/>
<dbReference type="OrthoDB" id="424402at2759"/>
<dbReference type="VEuPathDB" id="FungiDB:MYCFIDRAFT_207137"/>
<dbReference type="Proteomes" id="UP000016932">
    <property type="component" value="Unassembled WGS sequence"/>
</dbReference>